<reference evidence="1" key="1">
    <citation type="journal article" date="2008" name="BMC Genomics">
        <title>A conifer genomics resource of 200,000 spruce (Picea spp.) ESTs and 6,464 high-quality, sequence-finished full-length cDNAs for Sitka spruce (Picea sitchensis).</title>
        <authorList>
            <person name="Ralph S.G."/>
            <person name="Chun H.J."/>
            <person name="Kolosova N."/>
            <person name="Cooper D."/>
            <person name="Oddy C."/>
            <person name="Ritland C.E."/>
            <person name="Kirkpatrick R."/>
            <person name="Moore R."/>
            <person name="Barber S."/>
            <person name="Holt R.A."/>
            <person name="Jones S.J."/>
            <person name="Marra M.A."/>
            <person name="Douglas C.J."/>
            <person name="Ritland K."/>
            <person name="Bohlmann J."/>
        </authorList>
    </citation>
    <scope>NUCLEOTIDE SEQUENCE</scope>
    <source>
        <tissue evidence="1">Green portion of the leader tissue</tissue>
    </source>
</reference>
<sequence length="44" mass="4905">MSTPCHLLYHVYTSYVVTLRRGAPESLGARVYHVIYVVPSILAA</sequence>
<organism evidence="1">
    <name type="scientific">Picea sitchensis</name>
    <name type="common">Sitka spruce</name>
    <name type="synonym">Pinus sitchensis</name>
    <dbReference type="NCBI Taxonomy" id="3332"/>
    <lineage>
        <taxon>Eukaryota</taxon>
        <taxon>Viridiplantae</taxon>
        <taxon>Streptophyta</taxon>
        <taxon>Embryophyta</taxon>
        <taxon>Tracheophyta</taxon>
        <taxon>Spermatophyta</taxon>
        <taxon>Pinopsida</taxon>
        <taxon>Pinidae</taxon>
        <taxon>Conifers I</taxon>
        <taxon>Pinales</taxon>
        <taxon>Pinaceae</taxon>
        <taxon>Picea</taxon>
    </lineage>
</organism>
<name>A9NQF4_PICSI</name>
<dbReference type="AlphaFoldDB" id="A9NQF4"/>
<dbReference type="EMBL" id="EF083521">
    <property type="protein sequence ID" value="ABK22865.1"/>
    <property type="molecule type" value="mRNA"/>
</dbReference>
<proteinExistence type="evidence at transcript level"/>
<accession>A9NQF4</accession>
<protein>
    <submittedName>
        <fullName evidence="1">Uncharacterized protein</fullName>
    </submittedName>
</protein>
<evidence type="ECO:0000313" key="1">
    <source>
        <dbReference type="EMBL" id="ABK22865.1"/>
    </source>
</evidence>